<dbReference type="InterPro" id="IPR018165">
    <property type="entry name" value="Ala-tRNA-synth_IIc_core"/>
</dbReference>
<dbReference type="PANTHER" id="PTHR43462">
    <property type="entry name" value="ALANYL-TRNA EDITING PROTEIN"/>
    <property type="match status" value="1"/>
</dbReference>
<evidence type="ECO:0000313" key="9">
    <source>
        <dbReference type="Proteomes" id="UP000075787"/>
    </source>
</evidence>
<dbReference type="GO" id="GO:0005524">
    <property type="term" value="F:ATP binding"/>
    <property type="evidence" value="ECO:0007669"/>
    <property type="project" value="InterPro"/>
</dbReference>
<dbReference type="SMART" id="SM00863">
    <property type="entry name" value="tRNA_SAD"/>
    <property type="match status" value="1"/>
</dbReference>
<evidence type="ECO:0000256" key="4">
    <source>
        <dbReference type="ARBA" id="ARBA00022723"/>
    </source>
</evidence>
<comment type="cofactor">
    <cofactor evidence="1">
        <name>Zn(2+)</name>
        <dbReference type="ChEBI" id="CHEBI:29105"/>
    </cofactor>
</comment>
<dbReference type="InterPro" id="IPR012947">
    <property type="entry name" value="tRNA_SAD"/>
</dbReference>
<comment type="subcellular location">
    <subcellularLocation>
        <location evidence="2">Cytoplasm</location>
    </subcellularLocation>
</comment>
<dbReference type="SUPFAM" id="SSF55186">
    <property type="entry name" value="ThrRS/AlaRS common domain"/>
    <property type="match status" value="1"/>
</dbReference>
<evidence type="ECO:0000313" key="8">
    <source>
        <dbReference type="EMBL" id="KYO50802.1"/>
    </source>
</evidence>
<evidence type="ECO:0000256" key="5">
    <source>
        <dbReference type="ARBA" id="ARBA00022833"/>
    </source>
</evidence>
<dbReference type="RefSeq" id="WP_062767470.1">
    <property type="nucleotide sequence ID" value="NZ_CP121045.1"/>
</dbReference>
<dbReference type="InterPro" id="IPR051335">
    <property type="entry name" value="Alanyl-tRNA_Editing_Enzymes"/>
</dbReference>
<dbReference type="InterPro" id="IPR018164">
    <property type="entry name" value="Ala-tRNA-synth_IIc_N"/>
</dbReference>
<dbReference type="AlphaFoldDB" id="A0A162KAC0"/>
<dbReference type="EMBL" id="LPZR01000191">
    <property type="protein sequence ID" value="KYO50802.1"/>
    <property type="molecule type" value="Genomic_DNA"/>
</dbReference>
<keyword evidence="4" id="KW-0479">Metal-binding</keyword>
<name>A0A162KAC0_9PROT</name>
<feature type="domain" description="Alanyl-transfer RNA synthetases family profile" evidence="7">
    <location>
        <begin position="1"/>
        <end position="256"/>
    </location>
</feature>
<dbReference type="GeneID" id="97243301"/>
<organism evidence="8 9">
    <name type="scientific">Tistrella mobilis</name>
    <dbReference type="NCBI Taxonomy" id="171437"/>
    <lineage>
        <taxon>Bacteria</taxon>
        <taxon>Pseudomonadati</taxon>
        <taxon>Pseudomonadota</taxon>
        <taxon>Alphaproteobacteria</taxon>
        <taxon>Geminicoccales</taxon>
        <taxon>Geminicoccaceae</taxon>
        <taxon>Tistrella</taxon>
    </lineage>
</organism>
<evidence type="ECO:0000259" key="7">
    <source>
        <dbReference type="PROSITE" id="PS50860"/>
    </source>
</evidence>
<evidence type="ECO:0000256" key="2">
    <source>
        <dbReference type="ARBA" id="ARBA00004496"/>
    </source>
</evidence>
<dbReference type="GO" id="GO:0003676">
    <property type="term" value="F:nucleic acid binding"/>
    <property type="evidence" value="ECO:0007669"/>
    <property type="project" value="InterPro"/>
</dbReference>
<keyword evidence="5" id="KW-0862">Zinc</keyword>
<dbReference type="SUPFAM" id="SSF50447">
    <property type="entry name" value="Translation proteins"/>
    <property type="match status" value="1"/>
</dbReference>
<comment type="caution">
    <text evidence="8">The sequence shown here is derived from an EMBL/GenBank/DDBJ whole genome shotgun (WGS) entry which is preliminary data.</text>
</comment>
<evidence type="ECO:0000256" key="1">
    <source>
        <dbReference type="ARBA" id="ARBA00001947"/>
    </source>
</evidence>
<dbReference type="Pfam" id="PF01411">
    <property type="entry name" value="tRNA-synt_2c"/>
    <property type="match status" value="1"/>
</dbReference>
<dbReference type="GO" id="GO:0002161">
    <property type="term" value="F:aminoacyl-tRNA deacylase activity"/>
    <property type="evidence" value="ECO:0007669"/>
    <property type="project" value="UniProtKB-ARBA"/>
</dbReference>
<evidence type="ECO:0000256" key="3">
    <source>
        <dbReference type="ARBA" id="ARBA00017959"/>
    </source>
</evidence>
<dbReference type="InterPro" id="IPR018163">
    <property type="entry name" value="Thr/Ala-tRNA-synth_IIc_edit"/>
</dbReference>
<dbReference type="Gene3D" id="2.40.30.130">
    <property type="match status" value="1"/>
</dbReference>
<protein>
    <recommendedName>
        <fullName evidence="3">Alanine--tRNA ligase</fullName>
    </recommendedName>
    <alternativeName>
        <fullName evidence="6">Alanyl-tRNA synthetase</fullName>
    </alternativeName>
</protein>
<evidence type="ECO:0000256" key="6">
    <source>
        <dbReference type="ARBA" id="ARBA00032577"/>
    </source>
</evidence>
<dbReference type="GO" id="GO:0046872">
    <property type="term" value="F:metal ion binding"/>
    <property type="evidence" value="ECO:0007669"/>
    <property type="project" value="UniProtKB-KW"/>
</dbReference>
<proteinExistence type="predicted"/>
<dbReference type="Gene3D" id="3.30.980.10">
    <property type="entry name" value="Threonyl-trna Synthetase, Chain A, domain 2"/>
    <property type="match status" value="1"/>
</dbReference>
<dbReference type="GO" id="GO:0004813">
    <property type="term" value="F:alanine-tRNA ligase activity"/>
    <property type="evidence" value="ECO:0007669"/>
    <property type="project" value="InterPro"/>
</dbReference>
<keyword evidence="8" id="KW-0378">Hydrolase</keyword>
<sequence length="256" mass="26976">MPATDPLFRNDPYARSCTARVVAVTEDGGVILDQSVFYPTGGGQPGDSGRLTDAAGRVWTVTEAVKGRASGTEGGPDAIVHRLDATGAEAPLAVGTQVTADLDWERRHAHMRLHTCLHLLSAIVVAPVTGGQVGADRARLDFDWPDATLDKQAITDALNDLIRADHAVETDWITDAELDAAPHLVKTMSVQPPRGAGRVRLVRIGAGTAGADAPHVDLQPCGGTHVARTGEIGAVEVVKIEKKGRQNRRVVIAFAG</sequence>
<dbReference type="InterPro" id="IPR009000">
    <property type="entry name" value="Transl_B-barrel_sf"/>
</dbReference>
<dbReference type="PROSITE" id="PS50860">
    <property type="entry name" value="AA_TRNA_LIGASE_II_ALA"/>
    <property type="match status" value="1"/>
</dbReference>
<dbReference type="PANTHER" id="PTHR43462:SF1">
    <property type="entry name" value="ALANYL-TRNA EDITING PROTEIN AARSD1"/>
    <property type="match status" value="1"/>
</dbReference>
<reference evidence="8 9" key="1">
    <citation type="submission" date="2015-12" db="EMBL/GenBank/DDBJ databases">
        <title>Genome sequence of Tistrella mobilis MCCC 1A02139.</title>
        <authorList>
            <person name="Lu L."/>
            <person name="Lai Q."/>
            <person name="Shao Z."/>
            <person name="Qian P."/>
        </authorList>
    </citation>
    <scope>NUCLEOTIDE SEQUENCE [LARGE SCALE GENOMIC DNA]</scope>
    <source>
        <strain evidence="8 9">MCCC 1A02139</strain>
    </source>
</reference>
<dbReference type="Proteomes" id="UP000075787">
    <property type="component" value="Unassembled WGS sequence"/>
</dbReference>
<gene>
    <name evidence="8" type="ORF">AUP44_11370</name>
</gene>
<dbReference type="GO" id="GO:0005737">
    <property type="term" value="C:cytoplasm"/>
    <property type="evidence" value="ECO:0007669"/>
    <property type="project" value="UniProtKB-SubCell"/>
</dbReference>
<accession>A0A162KAC0</accession>
<dbReference type="Pfam" id="PF07973">
    <property type="entry name" value="tRNA_SAD"/>
    <property type="match status" value="1"/>
</dbReference>
<dbReference type="GO" id="GO:0006419">
    <property type="term" value="P:alanyl-tRNA aminoacylation"/>
    <property type="evidence" value="ECO:0007669"/>
    <property type="project" value="InterPro"/>
</dbReference>
<dbReference type="OrthoDB" id="9812949at2"/>